<dbReference type="InterPro" id="IPR002611">
    <property type="entry name" value="IstB_ATP-bd"/>
</dbReference>
<organism evidence="2 3">
    <name type="scientific">Mycoplasmopsis fermentans (strain ATCC 19989 / NBRC 14854 / NCTC 10117 / PG18)</name>
    <name type="common">Mycoplasma fermentans</name>
    <dbReference type="NCBI Taxonomy" id="496833"/>
    <lineage>
        <taxon>Bacteria</taxon>
        <taxon>Bacillati</taxon>
        <taxon>Mycoplasmatota</taxon>
        <taxon>Mycoplasmoidales</taxon>
        <taxon>Metamycoplasmataceae</taxon>
        <taxon>Mycoplasmopsis</taxon>
    </lineage>
</organism>
<name>C4XE28_MYCFP</name>
<dbReference type="KEGG" id="mfp:MBIO_0135"/>
<dbReference type="EMBL" id="AP009608">
    <property type="protein sequence ID" value="BAH69400.1"/>
    <property type="molecule type" value="Genomic_DNA"/>
</dbReference>
<dbReference type="GO" id="GO:0006260">
    <property type="term" value="P:DNA replication"/>
    <property type="evidence" value="ECO:0007669"/>
    <property type="project" value="TreeGrafter"/>
</dbReference>
<dbReference type="Gene3D" id="3.40.50.300">
    <property type="entry name" value="P-loop containing nucleotide triphosphate hydrolases"/>
    <property type="match status" value="1"/>
</dbReference>
<dbReference type="Pfam" id="PF01695">
    <property type="entry name" value="IstB_IS21"/>
    <property type="match status" value="1"/>
</dbReference>
<gene>
    <name evidence="2" type="ordered locus">MBIO_0135</name>
</gene>
<dbReference type="GO" id="GO:0005524">
    <property type="term" value="F:ATP binding"/>
    <property type="evidence" value="ECO:0007669"/>
    <property type="project" value="InterPro"/>
</dbReference>
<dbReference type="PATRIC" id="fig|496833.3.peg.556"/>
<accession>C4XE28</accession>
<evidence type="ECO:0000313" key="3">
    <source>
        <dbReference type="Proteomes" id="UP000006810"/>
    </source>
</evidence>
<dbReference type="AlphaFoldDB" id="C4XE28"/>
<dbReference type="InterPro" id="IPR027417">
    <property type="entry name" value="P-loop_NTPase"/>
</dbReference>
<evidence type="ECO:0000313" key="2">
    <source>
        <dbReference type="EMBL" id="BAH69400.1"/>
    </source>
</evidence>
<reference evidence="2 3" key="1">
    <citation type="journal article" date="2009" name="Curr. Microbiol.">
        <title>Molecular cloning and expression of a novel cholinephosphotransferase involved in glycoglycerophospholipid biosynthesis of Mycoplasma fermentans.</title>
        <authorList>
            <person name="Ishida N."/>
            <person name="Irikura D."/>
            <person name="Matsuda K."/>
            <person name="Sato S."/>
            <person name="Asano K."/>
        </authorList>
    </citation>
    <scope>NUCLEOTIDE SEQUENCE [LARGE SCALE GENOMIC DNA]</scope>
    <source>
        <strain evidence="3">ATCC 19989 / NBRC 14854 / NCTC 10117 / PG18</strain>
    </source>
</reference>
<sequence>MFNGVIIMAAKEEIKNELFFNSKAEFENKALEIMHGHPQLEALIQANNITNEEILENLFTFINIKESLDNSQIYPWIFSISRKNEKLVFKKIAAKNEYKSVVTRHINLWLTQICEPNPEARLDRIRLSSAQRKEMFEYINHLKVAIAKKKQKGLKGIYVYGANNTGKTYIASAIANEFAAEGISSVYLTTSALYSFLISNMGSNATNANAVIDIINKLKKVNALIIDEIGLEKNNYWFRLQVLMEIIESRIANNKITFFFSGMNKKEFESYYHDQLKREPYKVKTFTSRILNNTLEFCIDEIEK</sequence>
<keyword evidence="3" id="KW-1185">Reference proteome</keyword>
<feature type="domain" description="IstB-like ATP-binding" evidence="1">
    <location>
        <begin position="157"/>
        <end position="254"/>
    </location>
</feature>
<evidence type="ECO:0000259" key="1">
    <source>
        <dbReference type="Pfam" id="PF01695"/>
    </source>
</evidence>
<dbReference type="eggNOG" id="COG1484">
    <property type="taxonomic scope" value="Bacteria"/>
</dbReference>
<dbReference type="CDD" id="cd00009">
    <property type="entry name" value="AAA"/>
    <property type="match status" value="1"/>
</dbReference>
<dbReference type="SUPFAM" id="SSF52540">
    <property type="entry name" value="P-loop containing nucleoside triphosphate hydrolases"/>
    <property type="match status" value="1"/>
</dbReference>
<dbReference type="HOGENOM" id="CLU_930061_0_0_14"/>
<dbReference type="PANTHER" id="PTHR30050:SF8">
    <property type="entry name" value="PRIMOSOMAL PROTEIN DNAI"/>
    <property type="match status" value="1"/>
</dbReference>
<dbReference type="Proteomes" id="UP000006810">
    <property type="component" value="Chromosome"/>
</dbReference>
<dbReference type="PANTHER" id="PTHR30050">
    <property type="entry name" value="CHROMOSOMAL REPLICATION INITIATOR PROTEIN DNAA"/>
    <property type="match status" value="1"/>
</dbReference>
<proteinExistence type="predicted"/>
<protein>
    <recommendedName>
        <fullName evidence="1">IstB-like ATP-binding domain-containing protein</fullName>
    </recommendedName>
</protein>